<dbReference type="EMBL" id="BGZK01000013">
    <property type="protein sequence ID" value="GBP04412.1"/>
    <property type="molecule type" value="Genomic_DNA"/>
</dbReference>
<proteinExistence type="predicted"/>
<accession>A0A4C1SQJ9</accession>
<feature type="region of interest" description="Disordered" evidence="1">
    <location>
        <begin position="155"/>
        <end position="176"/>
    </location>
</feature>
<dbReference type="InterPro" id="IPR000884">
    <property type="entry name" value="TSP1_rpt"/>
</dbReference>
<keyword evidence="3" id="KW-1185">Reference proteome</keyword>
<reference evidence="2 3" key="1">
    <citation type="journal article" date="2019" name="Commun. Biol.">
        <title>The bagworm genome reveals a unique fibroin gene that provides high tensile strength.</title>
        <authorList>
            <person name="Kono N."/>
            <person name="Nakamura H."/>
            <person name="Ohtoshi R."/>
            <person name="Tomita M."/>
            <person name="Numata K."/>
            <person name="Arakawa K."/>
        </authorList>
    </citation>
    <scope>NUCLEOTIDE SEQUENCE [LARGE SCALE GENOMIC DNA]</scope>
</reference>
<evidence type="ECO:0000313" key="3">
    <source>
        <dbReference type="Proteomes" id="UP000299102"/>
    </source>
</evidence>
<name>A0A4C1SQJ9_EUMVA</name>
<sequence>MCVQMWSIGERHDTGAREYEVVVLLHYKRVGGIRDGPRGNRITYGRRRVRRQATLARYRSAYLLEAFSNVILRIEVPADVRDAEGGLNTGIPFDPSWARIEHQRGAVVKASENVTPDYSVWSEWSLCWEGVKTRRRRCVRPRVCGGHLRLEIAGCQGPRRGGRPPPAPGRQQAKVSARQLKSDPPAFHVLMAVRSSFRTGQLLQALFIILITLKSKIIDRKYPSGLILARLTFTRFLGGGKLNRASPKSTTDSQSKQYEKVTRFQRLDKLESLFAEVHHDEAKRLCWLRALARSQQPPTLVGGLRSELINCEDSKGSWKGTPWQWGN</sequence>
<comment type="caution">
    <text evidence="2">The sequence shown here is derived from an EMBL/GenBank/DDBJ whole genome shotgun (WGS) entry which is preliminary data.</text>
</comment>
<dbReference type="PROSITE" id="PS50092">
    <property type="entry name" value="TSP1"/>
    <property type="match status" value="1"/>
</dbReference>
<dbReference type="Proteomes" id="UP000299102">
    <property type="component" value="Unassembled WGS sequence"/>
</dbReference>
<evidence type="ECO:0000256" key="1">
    <source>
        <dbReference type="SAM" id="MobiDB-lite"/>
    </source>
</evidence>
<protein>
    <submittedName>
        <fullName evidence="2">Uncharacterized protein</fullName>
    </submittedName>
</protein>
<organism evidence="2 3">
    <name type="scientific">Eumeta variegata</name>
    <name type="common">Bagworm moth</name>
    <name type="synonym">Eumeta japonica</name>
    <dbReference type="NCBI Taxonomy" id="151549"/>
    <lineage>
        <taxon>Eukaryota</taxon>
        <taxon>Metazoa</taxon>
        <taxon>Ecdysozoa</taxon>
        <taxon>Arthropoda</taxon>
        <taxon>Hexapoda</taxon>
        <taxon>Insecta</taxon>
        <taxon>Pterygota</taxon>
        <taxon>Neoptera</taxon>
        <taxon>Endopterygota</taxon>
        <taxon>Lepidoptera</taxon>
        <taxon>Glossata</taxon>
        <taxon>Ditrysia</taxon>
        <taxon>Tineoidea</taxon>
        <taxon>Psychidae</taxon>
        <taxon>Oiketicinae</taxon>
        <taxon>Eumeta</taxon>
    </lineage>
</organism>
<evidence type="ECO:0000313" key="2">
    <source>
        <dbReference type="EMBL" id="GBP04412.1"/>
    </source>
</evidence>
<gene>
    <name evidence="2" type="ORF">EVAR_6589_1</name>
</gene>
<dbReference type="AlphaFoldDB" id="A0A4C1SQJ9"/>